<comment type="caution">
    <text evidence="2">The sequence shown here is derived from an EMBL/GenBank/DDBJ whole genome shotgun (WGS) entry which is preliminary data.</text>
</comment>
<dbReference type="EMBL" id="DTHG01000024">
    <property type="protein sequence ID" value="HGW91308.1"/>
    <property type="molecule type" value="Genomic_DNA"/>
</dbReference>
<feature type="transmembrane region" description="Helical" evidence="1">
    <location>
        <begin position="34"/>
        <end position="55"/>
    </location>
</feature>
<organism evidence="2">
    <name type="scientific">candidate division WOR-3 bacterium</name>
    <dbReference type="NCBI Taxonomy" id="2052148"/>
    <lineage>
        <taxon>Bacteria</taxon>
        <taxon>Bacteria division WOR-3</taxon>
    </lineage>
</organism>
<proteinExistence type="predicted"/>
<feature type="transmembrane region" description="Helical" evidence="1">
    <location>
        <begin position="101"/>
        <end position="123"/>
    </location>
</feature>
<keyword evidence="1" id="KW-0812">Transmembrane</keyword>
<reference evidence="2" key="1">
    <citation type="journal article" date="2020" name="mSystems">
        <title>Genome- and Community-Level Interaction Insights into Carbon Utilization and Element Cycling Functions of Hydrothermarchaeota in Hydrothermal Sediment.</title>
        <authorList>
            <person name="Zhou Z."/>
            <person name="Liu Y."/>
            <person name="Xu W."/>
            <person name="Pan J."/>
            <person name="Luo Z.H."/>
            <person name="Li M."/>
        </authorList>
    </citation>
    <scope>NUCLEOTIDE SEQUENCE [LARGE SCALE GENOMIC DNA]</scope>
    <source>
        <strain evidence="2">SpSt-780</strain>
    </source>
</reference>
<evidence type="ECO:0000313" key="2">
    <source>
        <dbReference type="EMBL" id="HGW91308.1"/>
    </source>
</evidence>
<evidence type="ECO:0008006" key="3">
    <source>
        <dbReference type="Google" id="ProtNLM"/>
    </source>
</evidence>
<keyword evidence="1" id="KW-1133">Transmembrane helix</keyword>
<accession>A0A7C4YR32</accession>
<feature type="transmembrane region" description="Helical" evidence="1">
    <location>
        <begin position="67"/>
        <end position="89"/>
    </location>
</feature>
<keyword evidence="1" id="KW-0472">Membrane</keyword>
<feature type="transmembrane region" description="Helical" evidence="1">
    <location>
        <begin position="135"/>
        <end position="155"/>
    </location>
</feature>
<evidence type="ECO:0000256" key="1">
    <source>
        <dbReference type="SAM" id="Phobius"/>
    </source>
</evidence>
<sequence length="156" mass="16891">MKFLIIFTAVCLIISFFSDKKKTVSGIKKGLKMFLNLLPIVLNVLILVSVFLYLVPKETLSNLLGKNSGVFGFAIAAILGSVSLIPMFITYPLAAILLKSGVSYDVLAVFITTLLMVGVLTLPLEAKYFGIKVSIIRNALSFIGALIIGFIIGIFL</sequence>
<dbReference type="AlphaFoldDB" id="A0A7C4YR32"/>
<name>A0A7C4YR32_UNCW3</name>
<protein>
    <recommendedName>
        <fullName evidence="3">Permease</fullName>
    </recommendedName>
</protein>
<gene>
    <name evidence="2" type="ORF">ENV67_02050</name>
</gene>